<dbReference type="RefSeq" id="WP_044196147.1">
    <property type="nucleotide sequence ID" value="NZ_JMCB01000018.1"/>
</dbReference>
<name>A0A085W676_9BACT</name>
<dbReference type="Pfam" id="PF19378">
    <property type="entry name" value="DUF5953"/>
    <property type="match status" value="1"/>
</dbReference>
<dbReference type="AlphaFoldDB" id="A0A085W676"/>
<comment type="caution">
    <text evidence="1">The sequence shown here is derived from an EMBL/GenBank/DDBJ whole genome shotgun (WGS) entry which is preliminary data.</text>
</comment>
<evidence type="ECO:0000313" key="1">
    <source>
        <dbReference type="EMBL" id="KFE63189.1"/>
    </source>
</evidence>
<accession>A0A085W676</accession>
<gene>
    <name evidence="1" type="ORF">DB31_2782</name>
</gene>
<reference evidence="1 2" key="1">
    <citation type="submission" date="2014-04" db="EMBL/GenBank/DDBJ databases">
        <title>Genome assembly of Hyalangium minutum DSM 14724.</title>
        <authorList>
            <person name="Sharma G."/>
            <person name="Subramanian S."/>
        </authorList>
    </citation>
    <scope>NUCLEOTIDE SEQUENCE [LARGE SCALE GENOMIC DNA]</scope>
    <source>
        <strain evidence="1 2">DSM 14724</strain>
    </source>
</reference>
<sequence length="252" mass="26979">MTEQNSLLLIVYAPALVGNDGRTLAVVHGMERALPGLRLEWKVSPEGKPIALPQRDAWLVEGTQSGGFPLVCNGDEGYPVTVTGWGKPARLSPGGQSLLEVHASLPLDGAVIAASAELLEGVAEGARALWGHATPFRAGVEIARQTTDPVHKPGVPPRGLPALKFPEKIRSPEIPHRLGWLNYWSAAAAQTIGFPEPSRDADLLSRARRTATGGWVVRLTETPLDLDTPAHLEALLRAYERFPEIGGRVTPG</sequence>
<keyword evidence="2" id="KW-1185">Reference proteome</keyword>
<organism evidence="1 2">
    <name type="scientific">Hyalangium minutum</name>
    <dbReference type="NCBI Taxonomy" id="394096"/>
    <lineage>
        <taxon>Bacteria</taxon>
        <taxon>Pseudomonadati</taxon>
        <taxon>Myxococcota</taxon>
        <taxon>Myxococcia</taxon>
        <taxon>Myxococcales</taxon>
        <taxon>Cystobacterineae</taxon>
        <taxon>Archangiaceae</taxon>
        <taxon>Hyalangium</taxon>
    </lineage>
</organism>
<dbReference type="Proteomes" id="UP000028725">
    <property type="component" value="Unassembled WGS sequence"/>
</dbReference>
<protein>
    <submittedName>
        <fullName evidence="1">Uncharacterized protein</fullName>
    </submittedName>
</protein>
<proteinExistence type="predicted"/>
<dbReference type="OrthoDB" id="5522476at2"/>
<dbReference type="EMBL" id="JMCB01000018">
    <property type="protein sequence ID" value="KFE63189.1"/>
    <property type="molecule type" value="Genomic_DNA"/>
</dbReference>
<evidence type="ECO:0000313" key="2">
    <source>
        <dbReference type="Proteomes" id="UP000028725"/>
    </source>
</evidence>
<dbReference type="STRING" id="394096.DB31_2782"/>
<dbReference type="InterPro" id="IPR045997">
    <property type="entry name" value="DUF5953"/>
</dbReference>